<keyword evidence="4 9" id="KW-0645">Protease</keyword>
<evidence type="ECO:0000313" key="12">
    <source>
        <dbReference type="Proteomes" id="UP000593994"/>
    </source>
</evidence>
<evidence type="ECO:0000256" key="3">
    <source>
        <dbReference type="ARBA" id="ARBA00022438"/>
    </source>
</evidence>
<dbReference type="NCBIfam" id="NF002759">
    <property type="entry name" value="PRK02813.1"/>
    <property type="match status" value="1"/>
</dbReference>
<evidence type="ECO:0000256" key="4">
    <source>
        <dbReference type="ARBA" id="ARBA00022670"/>
    </source>
</evidence>
<accession>A0A7S7LT13</accession>
<dbReference type="PANTHER" id="PTHR28570:SF3">
    <property type="entry name" value="ASPARTYL AMINOPEPTIDASE"/>
    <property type="match status" value="1"/>
</dbReference>
<evidence type="ECO:0000256" key="5">
    <source>
        <dbReference type="ARBA" id="ARBA00022723"/>
    </source>
</evidence>
<evidence type="ECO:0000256" key="9">
    <source>
        <dbReference type="RuleBase" id="RU004386"/>
    </source>
</evidence>
<keyword evidence="6 9" id="KW-0378">Hydrolase</keyword>
<dbReference type="Gene3D" id="3.40.630.10">
    <property type="entry name" value="Zn peptidases"/>
    <property type="match status" value="1"/>
</dbReference>
<dbReference type="GO" id="GO:0004177">
    <property type="term" value="F:aminopeptidase activity"/>
    <property type="evidence" value="ECO:0007669"/>
    <property type="project" value="UniProtKB-KW"/>
</dbReference>
<protein>
    <recommendedName>
        <fullName evidence="10">M18 family aminopeptidase</fullName>
        <ecNumber evidence="10">3.4.11.-</ecNumber>
    </recommendedName>
</protein>
<dbReference type="PANTHER" id="PTHR28570">
    <property type="entry name" value="ASPARTYL AMINOPEPTIDASE"/>
    <property type="match status" value="1"/>
</dbReference>
<dbReference type="InterPro" id="IPR001948">
    <property type="entry name" value="Peptidase_M18"/>
</dbReference>
<gene>
    <name evidence="11" type="ORF">HUE88_07670</name>
</gene>
<dbReference type="PRINTS" id="PR00932">
    <property type="entry name" value="AMINO1PTASE"/>
</dbReference>
<evidence type="ECO:0000256" key="10">
    <source>
        <dbReference type="RuleBase" id="RU004387"/>
    </source>
</evidence>
<dbReference type="EC" id="3.4.11.-" evidence="10"/>
<dbReference type="KEGG" id="sbal:HUE88_07670"/>
<keyword evidence="5 9" id="KW-0479">Metal-binding</keyword>
<sequence length="426" mass="47107">MNKQDFNEGLLGFLDASPTPFHATKNMAMMFSNAGFTKLDEAGKWELQKGEKYYLTRNDSSIIAFTYSDNKNYTMVGTHTDSPNLKLKPNPVIKEHGVVKLGVEPYGGLLLNPWFDRDLSLAGRVTYLNSQNIIKDALIDVKKAIAVIPSLAIHLDREVNNTKSINAQTDITPVLTCNEDFTKETGGFEFDNFIKEQLLHVGIDDVKELYANELSFYDTQNASFVGLNDDFIASARVDNLLSCYVGMLSICSVDAQTPMLFIASDHEEVGSASTSGAAGSFLENTLRRLYSDYEEYMQLIRTSLFISADNAHAVHPNYPSKHDKEHSPYINRGSVIKVNANQRYASNSKTISRFLNVASSLGEPTQNYVTRSDMGCGSTVGPITATRLGIDTLDVGLPTFAMHSIRELCGADDAYSLYNIILGFND</sequence>
<dbReference type="CDD" id="cd05658">
    <property type="entry name" value="M18_DAP"/>
    <property type="match status" value="1"/>
</dbReference>
<keyword evidence="8 9" id="KW-0482">Metalloprotease</keyword>
<evidence type="ECO:0000256" key="6">
    <source>
        <dbReference type="ARBA" id="ARBA00022801"/>
    </source>
</evidence>
<evidence type="ECO:0000256" key="8">
    <source>
        <dbReference type="ARBA" id="ARBA00023049"/>
    </source>
</evidence>
<dbReference type="EMBL" id="CP054492">
    <property type="protein sequence ID" value="QOY51021.1"/>
    <property type="molecule type" value="Genomic_DNA"/>
</dbReference>
<dbReference type="GO" id="GO:0005737">
    <property type="term" value="C:cytoplasm"/>
    <property type="evidence" value="ECO:0007669"/>
    <property type="project" value="UniProtKB-ARBA"/>
</dbReference>
<evidence type="ECO:0000313" key="11">
    <source>
        <dbReference type="EMBL" id="QOY51021.1"/>
    </source>
</evidence>
<dbReference type="AlphaFoldDB" id="A0A7S7LT13"/>
<comment type="cofactor">
    <cofactor evidence="1 10">
        <name>Zn(2+)</name>
        <dbReference type="ChEBI" id="CHEBI:29105"/>
    </cofactor>
</comment>
<name>A0A7S7LT13_9BACT</name>
<dbReference type="InterPro" id="IPR023358">
    <property type="entry name" value="Peptidase_M18_dom2"/>
</dbReference>
<evidence type="ECO:0000256" key="2">
    <source>
        <dbReference type="ARBA" id="ARBA00008290"/>
    </source>
</evidence>
<dbReference type="SUPFAM" id="SSF101821">
    <property type="entry name" value="Aminopeptidase/glucanase lid domain"/>
    <property type="match status" value="1"/>
</dbReference>
<reference evidence="11 12" key="1">
    <citation type="submission" date="2020-05" db="EMBL/GenBank/DDBJ databases">
        <title>Sulfurimonas marisnigri, sp. nov., and Sulfurimonas baltica, sp. nov., manganese oxide reducing chemolithoautotrophs of the class Epsilonproteobacteria isolated from the pelagic redoxclines of the Black and Baltic Seas and emended description of the genus Sulfurimonas.</title>
        <authorList>
            <person name="Henkel J.V."/>
            <person name="Laudan C."/>
            <person name="Werner J."/>
            <person name="Neu T."/>
            <person name="Plewe S."/>
            <person name="Sproer C."/>
            <person name="Bunk B."/>
            <person name="Schulz-Vogt H.N."/>
        </authorList>
    </citation>
    <scope>NUCLEOTIDE SEQUENCE [LARGE SCALE GENOMIC DNA]</scope>
    <source>
        <strain evidence="11 12">GD2</strain>
    </source>
</reference>
<organism evidence="11 12">
    <name type="scientific">Candidatus Sulfurimonas baltica</name>
    <dbReference type="NCBI Taxonomy" id="2740404"/>
    <lineage>
        <taxon>Bacteria</taxon>
        <taxon>Pseudomonadati</taxon>
        <taxon>Campylobacterota</taxon>
        <taxon>Epsilonproteobacteria</taxon>
        <taxon>Campylobacterales</taxon>
        <taxon>Sulfurimonadaceae</taxon>
        <taxon>Sulfurimonas</taxon>
    </lineage>
</organism>
<evidence type="ECO:0000256" key="1">
    <source>
        <dbReference type="ARBA" id="ARBA00001947"/>
    </source>
</evidence>
<keyword evidence="3 9" id="KW-0031">Aminopeptidase</keyword>
<dbReference type="GO" id="GO:0008270">
    <property type="term" value="F:zinc ion binding"/>
    <property type="evidence" value="ECO:0007669"/>
    <property type="project" value="InterPro"/>
</dbReference>
<evidence type="ECO:0000256" key="7">
    <source>
        <dbReference type="ARBA" id="ARBA00022833"/>
    </source>
</evidence>
<dbReference type="SUPFAM" id="SSF53187">
    <property type="entry name" value="Zn-dependent exopeptidases"/>
    <property type="match status" value="1"/>
</dbReference>
<keyword evidence="7 9" id="KW-0862">Zinc</keyword>
<dbReference type="Proteomes" id="UP000593994">
    <property type="component" value="Chromosome"/>
</dbReference>
<proteinExistence type="inferred from homology"/>
<dbReference type="Gene3D" id="2.30.250.10">
    <property type="entry name" value="Aminopeptidase i, Domain 2"/>
    <property type="match status" value="1"/>
</dbReference>
<dbReference type="Pfam" id="PF02127">
    <property type="entry name" value="Peptidase_M18"/>
    <property type="match status" value="1"/>
</dbReference>
<keyword evidence="12" id="KW-1185">Reference proteome</keyword>
<dbReference type="RefSeq" id="WP_194368136.1">
    <property type="nucleotide sequence ID" value="NZ_CP054492.1"/>
</dbReference>
<dbReference type="GO" id="GO:0008237">
    <property type="term" value="F:metallopeptidase activity"/>
    <property type="evidence" value="ECO:0007669"/>
    <property type="project" value="UniProtKB-KW"/>
</dbReference>
<comment type="similarity">
    <text evidence="2 9">Belongs to the peptidase M18 family.</text>
</comment>
<dbReference type="GO" id="GO:0006508">
    <property type="term" value="P:proteolysis"/>
    <property type="evidence" value="ECO:0007669"/>
    <property type="project" value="UniProtKB-KW"/>
</dbReference>